<dbReference type="Gene3D" id="1.10.580.10">
    <property type="entry name" value="Citrate Synthase, domain 1"/>
    <property type="match status" value="1"/>
</dbReference>
<dbReference type="SUPFAM" id="SSF48256">
    <property type="entry name" value="Citrate synthase"/>
    <property type="match status" value="1"/>
</dbReference>
<dbReference type="RefSeq" id="WP_185800802.1">
    <property type="nucleotide sequence ID" value="NZ_JACJVJ010000001.1"/>
</dbReference>
<dbReference type="GO" id="GO:0005737">
    <property type="term" value="C:cytoplasm"/>
    <property type="evidence" value="ECO:0007669"/>
    <property type="project" value="InterPro"/>
</dbReference>
<keyword evidence="4 7" id="KW-0808">Transferase</keyword>
<feature type="active site" evidence="8">
    <location>
        <position position="304"/>
    </location>
</feature>
<evidence type="ECO:0000313" key="13">
    <source>
        <dbReference type="Proteomes" id="UP000564378"/>
    </source>
</evidence>
<dbReference type="InterPro" id="IPR024176">
    <property type="entry name" value="Citrate_synthase_bac-typ"/>
</dbReference>
<dbReference type="InterPro" id="IPR019810">
    <property type="entry name" value="Citrate_synthase_AS"/>
</dbReference>
<organism evidence="12 13">
    <name type="scientific">Parasphingopyxis marina</name>
    <dbReference type="NCBI Taxonomy" id="2761622"/>
    <lineage>
        <taxon>Bacteria</taxon>
        <taxon>Pseudomonadati</taxon>
        <taxon>Pseudomonadota</taxon>
        <taxon>Alphaproteobacteria</taxon>
        <taxon>Sphingomonadales</taxon>
        <taxon>Sphingomonadaceae</taxon>
        <taxon>Parasphingopyxis</taxon>
    </lineage>
</organism>
<dbReference type="PROSITE" id="PS00480">
    <property type="entry name" value="CITRATE_SYNTHASE"/>
    <property type="match status" value="1"/>
</dbReference>
<keyword evidence="11" id="KW-1133">Transmembrane helix</keyword>
<dbReference type="NCBIfam" id="TIGR01798">
    <property type="entry name" value="cit_synth_I"/>
    <property type="match status" value="1"/>
</dbReference>
<evidence type="ECO:0000256" key="11">
    <source>
        <dbReference type="SAM" id="Phobius"/>
    </source>
</evidence>
<evidence type="ECO:0000256" key="8">
    <source>
        <dbReference type="PIRSR" id="PIRSR001369-1"/>
    </source>
</evidence>
<dbReference type="GO" id="GO:0036440">
    <property type="term" value="F:citrate synthase activity"/>
    <property type="evidence" value="ECO:0007669"/>
    <property type="project" value="UniProtKB-EC"/>
</dbReference>
<comment type="caution">
    <text evidence="12">The sequence shown here is derived from an EMBL/GenBank/DDBJ whole genome shotgun (WGS) entry which is preliminary data.</text>
</comment>
<evidence type="ECO:0000256" key="10">
    <source>
        <dbReference type="RuleBase" id="RU003406"/>
    </source>
</evidence>
<evidence type="ECO:0000256" key="2">
    <source>
        <dbReference type="ARBA" id="ARBA00010566"/>
    </source>
</evidence>
<gene>
    <name evidence="12" type="ORF">H6P80_08215</name>
</gene>
<dbReference type="CDD" id="cd06114">
    <property type="entry name" value="EcCS_like"/>
    <property type="match status" value="1"/>
</dbReference>
<dbReference type="EMBL" id="JACJVJ010000001">
    <property type="protein sequence ID" value="MBC2777604.1"/>
    <property type="molecule type" value="Genomic_DNA"/>
</dbReference>
<evidence type="ECO:0000256" key="3">
    <source>
        <dbReference type="ARBA" id="ARBA00022532"/>
    </source>
</evidence>
<evidence type="ECO:0000256" key="5">
    <source>
        <dbReference type="ARBA" id="ARBA00049288"/>
    </source>
</evidence>
<dbReference type="AlphaFoldDB" id="A0A842I1G2"/>
<dbReference type="UniPathway" id="UPA00223">
    <property type="reaction ID" value="UER00717"/>
</dbReference>
<protein>
    <recommendedName>
        <fullName evidence="6 7">Citrate synthase</fullName>
    </recommendedName>
</protein>
<dbReference type="Proteomes" id="UP000564378">
    <property type="component" value="Unassembled WGS sequence"/>
</dbReference>
<keyword evidence="11" id="KW-0812">Transmembrane</keyword>
<dbReference type="InterPro" id="IPR016143">
    <property type="entry name" value="Citrate_synth-like_sm_a-sub"/>
</dbReference>
<feature type="transmembrane region" description="Helical" evidence="11">
    <location>
        <begin position="362"/>
        <end position="385"/>
    </location>
</feature>
<dbReference type="NCBIfam" id="NF004126">
    <property type="entry name" value="PRK05614.1"/>
    <property type="match status" value="1"/>
</dbReference>
<dbReference type="InterPro" id="IPR002020">
    <property type="entry name" value="Citrate_synthase"/>
</dbReference>
<dbReference type="PIRSF" id="PIRSF001369">
    <property type="entry name" value="Citrate_synth"/>
    <property type="match status" value="1"/>
</dbReference>
<dbReference type="InterPro" id="IPR010953">
    <property type="entry name" value="Citrate_synthase_typ-I"/>
</dbReference>
<evidence type="ECO:0000256" key="9">
    <source>
        <dbReference type="RuleBase" id="RU003370"/>
    </source>
</evidence>
<sequence length="426" mass="47203">MSDKAGEMAIGDQQYPVVKGSVGPEVVDIRKLYAQTGMFTFDPGFTSTASCESGLTFIDGGEGILLHRGYPIDQLAEQSSFMEVAYLLLNGELPSPGEFDDFQYTITRHTMVHEQLKTLYNGFRRDAHPMAIMCGVVGALSAFYHDSTDITDPVQRKIASHRLIAKMPTIAAMAYKYSIGQPFLYPENSISYTGNFLRMTFGVPAEPYEVNPVVEKAMDRIFILHADHEQNASTSTVRLAGSSGANPFACIAAGIACLWGPAHGGANEAALNMLHEIGTPDKIPEYIARAKDKEDPFRLMGFGHRVYKNFDPRAKVMKETAAEVLETLGVDDPIFDVARELEQIALNDEYFIEKKLYPNVDFYSGVILSAIGFPTTMFTALFALARTVGWVAQWNEMISDPEQRIGRPRQLYTGPTMRDYVPLGSR</sequence>
<proteinExistence type="inferred from homology"/>
<dbReference type="InterPro" id="IPR036969">
    <property type="entry name" value="Citrate_synthase_sf"/>
</dbReference>
<evidence type="ECO:0000256" key="1">
    <source>
        <dbReference type="ARBA" id="ARBA00004751"/>
    </source>
</evidence>
<dbReference type="InterPro" id="IPR016142">
    <property type="entry name" value="Citrate_synth-like_lrg_a-sub"/>
</dbReference>
<comment type="catalytic activity">
    <reaction evidence="5 9">
        <text>oxaloacetate + acetyl-CoA + H2O = citrate + CoA + H(+)</text>
        <dbReference type="Rhea" id="RHEA:16845"/>
        <dbReference type="ChEBI" id="CHEBI:15377"/>
        <dbReference type="ChEBI" id="CHEBI:15378"/>
        <dbReference type="ChEBI" id="CHEBI:16452"/>
        <dbReference type="ChEBI" id="CHEBI:16947"/>
        <dbReference type="ChEBI" id="CHEBI:57287"/>
        <dbReference type="ChEBI" id="CHEBI:57288"/>
        <dbReference type="EC" id="2.3.3.16"/>
    </reaction>
</comment>
<keyword evidence="11" id="KW-0472">Membrane</keyword>
<feature type="active site" evidence="8">
    <location>
        <position position="361"/>
    </location>
</feature>
<dbReference type="PANTHER" id="PTHR42871">
    <property type="entry name" value="CITRATE SYNTHASE"/>
    <property type="match status" value="1"/>
</dbReference>
<dbReference type="Gene3D" id="2.20.28.60">
    <property type="match status" value="1"/>
</dbReference>
<evidence type="ECO:0000256" key="7">
    <source>
        <dbReference type="PIRNR" id="PIRNR001369"/>
    </source>
</evidence>
<dbReference type="PRINTS" id="PR00143">
    <property type="entry name" value="CITRTSNTHASE"/>
</dbReference>
<keyword evidence="13" id="KW-1185">Reference proteome</keyword>
<keyword evidence="3 9" id="KW-0816">Tricarboxylic acid cycle</keyword>
<evidence type="ECO:0000256" key="6">
    <source>
        <dbReference type="NCBIfam" id="TIGR01798"/>
    </source>
</evidence>
<comment type="similarity">
    <text evidence="2 7 10">Belongs to the citrate synthase family.</text>
</comment>
<comment type="pathway">
    <text evidence="1 9">Carbohydrate metabolism; tricarboxylic acid cycle; isocitrate from oxaloacetate: step 1/2.</text>
</comment>
<dbReference type="Gene3D" id="1.10.230.10">
    <property type="entry name" value="Cytochrome P450-Terp, domain 2"/>
    <property type="match status" value="1"/>
</dbReference>
<accession>A0A842I1G2</accession>
<dbReference type="Pfam" id="PF00285">
    <property type="entry name" value="Citrate_synt"/>
    <property type="match status" value="1"/>
</dbReference>
<evidence type="ECO:0000313" key="12">
    <source>
        <dbReference type="EMBL" id="MBC2777604.1"/>
    </source>
</evidence>
<name>A0A842I1G2_9SPHN</name>
<reference evidence="12 13" key="1">
    <citation type="submission" date="2020-08" db="EMBL/GenBank/DDBJ databases">
        <title>Draft genome sequence of Parasphingopyxis sp. GrpM-11.</title>
        <authorList>
            <person name="Oh J."/>
            <person name="Roh D.-H."/>
        </authorList>
    </citation>
    <scope>NUCLEOTIDE SEQUENCE [LARGE SCALE GENOMIC DNA]</scope>
    <source>
        <strain evidence="12 13">GrpM-11</strain>
    </source>
</reference>
<evidence type="ECO:0000256" key="4">
    <source>
        <dbReference type="ARBA" id="ARBA00022679"/>
    </source>
</evidence>
<dbReference type="FunFam" id="1.10.230.10:FF:000002">
    <property type="entry name" value="Citrate synthase"/>
    <property type="match status" value="1"/>
</dbReference>
<dbReference type="GO" id="GO:0006099">
    <property type="term" value="P:tricarboxylic acid cycle"/>
    <property type="evidence" value="ECO:0007669"/>
    <property type="project" value="UniProtKB-UniRule"/>
</dbReference>
<dbReference type="PANTHER" id="PTHR42871:SF1">
    <property type="entry name" value="CITRATE SYNTHASE"/>
    <property type="match status" value="1"/>
</dbReference>
<keyword evidence="12" id="KW-0012">Acyltransferase</keyword>